<keyword evidence="3" id="KW-1185">Reference proteome</keyword>
<feature type="compositionally biased region" description="Basic and acidic residues" evidence="1">
    <location>
        <begin position="200"/>
        <end position="209"/>
    </location>
</feature>
<gene>
    <name evidence="2" type="ORF">EB796_021949</name>
</gene>
<feature type="compositionally biased region" description="Basic and acidic residues" evidence="1">
    <location>
        <begin position="381"/>
        <end position="408"/>
    </location>
</feature>
<feature type="region of interest" description="Disordered" evidence="1">
    <location>
        <begin position="67"/>
        <end position="167"/>
    </location>
</feature>
<evidence type="ECO:0000313" key="2">
    <source>
        <dbReference type="EMBL" id="KAF6019721.1"/>
    </source>
</evidence>
<dbReference type="EMBL" id="VXIV02003214">
    <property type="protein sequence ID" value="KAF6019721.1"/>
    <property type="molecule type" value="Genomic_DNA"/>
</dbReference>
<organism evidence="2 3">
    <name type="scientific">Bugula neritina</name>
    <name type="common">Brown bryozoan</name>
    <name type="synonym">Sertularia neritina</name>
    <dbReference type="NCBI Taxonomy" id="10212"/>
    <lineage>
        <taxon>Eukaryota</taxon>
        <taxon>Metazoa</taxon>
        <taxon>Spiralia</taxon>
        <taxon>Lophotrochozoa</taxon>
        <taxon>Bryozoa</taxon>
        <taxon>Gymnolaemata</taxon>
        <taxon>Cheilostomatida</taxon>
        <taxon>Flustrina</taxon>
        <taxon>Buguloidea</taxon>
        <taxon>Bugulidae</taxon>
        <taxon>Bugula</taxon>
    </lineage>
</organism>
<comment type="caution">
    <text evidence="2">The sequence shown here is derived from an EMBL/GenBank/DDBJ whole genome shotgun (WGS) entry which is preliminary data.</text>
</comment>
<proteinExistence type="predicted"/>
<dbReference type="Proteomes" id="UP000593567">
    <property type="component" value="Unassembled WGS sequence"/>
</dbReference>
<feature type="compositionally biased region" description="Basic and acidic residues" evidence="1">
    <location>
        <begin position="111"/>
        <end position="120"/>
    </location>
</feature>
<evidence type="ECO:0000313" key="3">
    <source>
        <dbReference type="Proteomes" id="UP000593567"/>
    </source>
</evidence>
<feature type="region of interest" description="Disordered" evidence="1">
    <location>
        <begin position="180"/>
        <end position="271"/>
    </location>
</feature>
<feature type="compositionally biased region" description="Polar residues" evidence="1">
    <location>
        <begin position="229"/>
        <end position="256"/>
    </location>
</feature>
<feature type="region of interest" description="Disordered" evidence="1">
    <location>
        <begin position="299"/>
        <end position="424"/>
    </location>
</feature>
<name>A0A7J7J211_BUGNE</name>
<reference evidence="2" key="1">
    <citation type="submission" date="2020-06" db="EMBL/GenBank/DDBJ databases">
        <title>Draft genome of Bugula neritina, a colonial animal packing powerful symbionts and potential medicines.</title>
        <authorList>
            <person name="Rayko M."/>
        </authorList>
    </citation>
    <scope>NUCLEOTIDE SEQUENCE [LARGE SCALE GENOMIC DNA]</scope>
    <source>
        <strain evidence="2">Kwan_BN1</strain>
    </source>
</reference>
<accession>A0A7J7J211</accession>
<feature type="compositionally biased region" description="Polar residues" evidence="1">
    <location>
        <begin position="152"/>
        <end position="167"/>
    </location>
</feature>
<dbReference type="AlphaFoldDB" id="A0A7J7J211"/>
<sequence>MDNNLRFRSQFGNDDYAQLDRWSTCKTSPNDSHSLIYTSDYGSYSSQESNHSGTTYSNLADCEEALHSSPTISYDIPPSQLYGRMETRRDKPLPPPRMTSKPQSKSPRFQEMGKPKKISFDDSSMTKSKTKDNEEAIPSFATLPRKKKLRNNTKVNTPSTPTTSQVTWMKDVAQKAETIHYPTVTTPGNGFKKPQGILKNKSEEPKKSGDLTGYIQRDKVQKILAKQRQALSRPSNISSPPYRSMPSLTPRQQGEPQQAAKAWEYNHADGSSSSTAQVIGVIEPSSDGSPQQFFHHVKQNSNETEFEFPPPPTDHDIEQIMSSPDAANGASIAKKKDFTPLQLACSKQPPTHNISSKPALLSSRGKTDTVGANSKPPVPLRMDKLHTHSNYSRDSRPVNHSQKPESENSMKTPIPKAIVPQEGL</sequence>
<protein>
    <submittedName>
        <fullName evidence="2">Uncharacterized protein</fullName>
    </submittedName>
</protein>
<evidence type="ECO:0000256" key="1">
    <source>
        <dbReference type="SAM" id="MobiDB-lite"/>
    </source>
</evidence>